<organism evidence="1 2">
    <name type="scientific">Parasediminibacterium paludis</name>
    <dbReference type="NCBI Taxonomy" id="908966"/>
    <lineage>
        <taxon>Bacteria</taxon>
        <taxon>Pseudomonadati</taxon>
        <taxon>Bacteroidota</taxon>
        <taxon>Chitinophagia</taxon>
        <taxon>Chitinophagales</taxon>
        <taxon>Chitinophagaceae</taxon>
        <taxon>Parasediminibacterium</taxon>
    </lineage>
</organism>
<comment type="caution">
    <text evidence="1">The sequence shown here is derived from an EMBL/GenBank/DDBJ whole genome shotgun (WGS) entry which is preliminary data.</text>
</comment>
<name>A0ABV8PSK1_9BACT</name>
<gene>
    <name evidence="1" type="ORF">ACFOW1_01540</name>
</gene>
<protein>
    <recommendedName>
        <fullName evidence="3">Phage protein</fullName>
    </recommendedName>
</protein>
<reference evidence="2" key="1">
    <citation type="journal article" date="2019" name="Int. J. Syst. Evol. Microbiol.">
        <title>The Global Catalogue of Microorganisms (GCM) 10K type strain sequencing project: providing services to taxonomists for standard genome sequencing and annotation.</title>
        <authorList>
            <consortium name="The Broad Institute Genomics Platform"/>
            <consortium name="The Broad Institute Genome Sequencing Center for Infectious Disease"/>
            <person name="Wu L."/>
            <person name="Ma J."/>
        </authorList>
    </citation>
    <scope>NUCLEOTIDE SEQUENCE [LARGE SCALE GENOMIC DNA]</scope>
    <source>
        <strain evidence="2">CECT 8010</strain>
    </source>
</reference>
<accession>A0ABV8PSK1</accession>
<sequence length="49" mass="5979">MNEFIVFYEHSEYGYYSSTVDDANDIFEALEWFKQNHAYEKVYGIMQVR</sequence>
<evidence type="ECO:0000313" key="1">
    <source>
        <dbReference type="EMBL" id="MFC4230554.1"/>
    </source>
</evidence>
<keyword evidence="2" id="KW-1185">Reference proteome</keyword>
<dbReference type="EMBL" id="JBHSDC010000002">
    <property type="protein sequence ID" value="MFC4230554.1"/>
    <property type="molecule type" value="Genomic_DNA"/>
</dbReference>
<evidence type="ECO:0000313" key="2">
    <source>
        <dbReference type="Proteomes" id="UP001595906"/>
    </source>
</evidence>
<proteinExistence type="predicted"/>
<dbReference type="RefSeq" id="WP_379011791.1">
    <property type="nucleotide sequence ID" value="NZ_JBHSDC010000002.1"/>
</dbReference>
<dbReference type="Proteomes" id="UP001595906">
    <property type="component" value="Unassembled WGS sequence"/>
</dbReference>
<evidence type="ECO:0008006" key="3">
    <source>
        <dbReference type="Google" id="ProtNLM"/>
    </source>
</evidence>